<evidence type="ECO:0000313" key="6">
    <source>
        <dbReference type="RefSeq" id="XP_024884438.1"/>
    </source>
</evidence>
<reference evidence="6" key="1">
    <citation type="submission" date="2025-08" db="UniProtKB">
        <authorList>
            <consortium name="RefSeq"/>
        </authorList>
    </citation>
    <scope>IDENTIFICATION</scope>
    <source>
        <tissue evidence="6">Whole body</tissue>
    </source>
</reference>
<protein>
    <submittedName>
        <fullName evidence="6">Uncharacterized protein LOC112462731</fullName>
    </submittedName>
</protein>
<evidence type="ECO:0000259" key="4">
    <source>
        <dbReference type="Pfam" id="PF04825"/>
    </source>
</evidence>
<feature type="region of interest" description="Disordered" evidence="3">
    <location>
        <begin position="547"/>
        <end position="567"/>
    </location>
</feature>
<dbReference type="AlphaFoldDB" id="A0A6J1QR77"/>
<dbReference type="PANTHER" id="PTHR12585">
    <property type="entry name" value="SCC1 / RAD21 FAMILY MEMBER"/>
    <property type="match status" value="1"/>
</dbReference>
<dbReference type="GO" id="GO:0030893">
    <property type="term" value="C:meiotic cohesin complex"/>
    <property type="evidence" value="ECO:0007669"/>
    <property type="project" value="TreeGrafter"/>
</dbReference>
<evidence type="ECO:0000313" key="5">
    <source>
        <dbReference type="Proteomes" id="UP000504618"/>
    </source>
</evidence>
<evidence type="ECO:0000256" key="1">
    <source>
        <dbReference type="ARBA" id="ARBA00004123"/>
    </source>
</evidence>
<dbReference type="OrthoDB" id="10071381at2759"/>
<keyword evidence="5" id="KW-1185">Reference proteome</keyword>
<dbReference type="Proteomes" id="UP000504618">
    <property type="component" value="Unplaced"/>
</dbReference>
<evidence type="ECO:0000256" key="2">
    <source>
        <dbReference type="ARBA" id="ARBA00023242"/>
    </source>
</evidence>
<dbReference type="Pfam" id="PF04825">
    <property type="entry name" value="Rad21_Rec8_N"/>
    <property type="match status" value="1"/>
</dbReference>
<feature type="domain" description="Rad21/Rec8-like protein N-terminal" evidence="4">
    <location>
        <begin position="1"/>
        <end position="99"/>
    </location>
</feature>
<dbReference type="RefSeq" id="XP_024884438.1">
    <property type="nucleotide sequence ID" value="XM_025028670.1"/>
</dbReference>
<organism evidence="5 6">
    <name type="scientific">Temnothorax curvispinosus</name>
    <dbReference type="NCBI Taxonomy" id="300111"/>
    <lineage>
        <taxon>Eukaryota</taxon>
        <taxon>Metazoa</taxon>
        <taxon>Ecdysozoa</taxon>
        <taxon>Arthropoda</taxon>
        <taxon>Hexapoda</taxon>
        <taxon>Insecta</taxon>
        <taxon>Pterygota</taxon>
        <taxon>Neoptera</taxon>
        <taxon>Endopterygota</taxon>
        <taxon>Hymenoptera</taxon>
        <taxon>Apocrita</taxon>
        <taxon>Aculeata</taxon>
        <taxon>Formicoidea</taxon>
        <taxon>Formicidae</taxon>
        <taxon>Myrmicinae</taxon>
        <taxon>Temnothorax</taxon>
    </lineage>
</organism>
<dbReference type="GeneID" id="112462731"/>
<dbReference type="InterPro" id="IPR039781">
    <property type="entry name" value="Rad21/Rec8-like"/>
</dbReference>
<gene>
    <name evidence="6" type="primary">LOC112462731</name>
</gene>
<accession>A0A6J1QR77</accession>
<sequence length="640" mass="73314">MFYPVELLSRRRRGKLAPCWLAATVSEKIFKRHYNPGAIKKINTVETCEQILEIMQSRNRSNRFSLYLSSQLMYGITRIHRLQVLNYQKEVFEMQQKFDSGGSRGDRVLENKEDEYDAVQDLELRAIDVPISTQNFPNAQLEIDLHLLPDEEFDERLRTIMKDAACCDFGALNDEELDFMLKHDFNLALDQMHELQTAEERSAFSKKTADDVTIEEIQEKQLSQETRGPVLVDISERKKSKEGLLLTPQKRQPHQMQVETPTKRRRLYFDTASATDVPPVEDVAVPPAPVEDVAVPPVPVEDVAVPPAPVEDVVVPTELPREETRMLVLPQQEETNMELESLDSSYFVIRSRSKKSKIIDKKTELSDSQLKKWRQNVKIHCEKLDKPLTKKLSLTPAINLFNQPSDSPRRWNKSLRSRFASRITGPFKSVNEDVALAEFTQFFEQMRVEETVSKLDLPTEEVSTFQKTEMAIAAEPGDSVANVLTMTNIIPETMDVSMVPLPKEVPEAIVLEEGTSIVEQGPDQERMNISNDECFEDIDILLERQRQSPKTAKQIPVPSTSSSSGYSQPALTSQEILVLLEVFWRDKDTVKFSELIPPETYTREDAATAFEILLDLYAQDKLILQQTDYSKPLWISKYRD</sequence>
<comment type="subcellular location">
    <subcellularLocation>
        <location evidence="1">Nucleus</location>
    </subcellularLocation>
</comment>
<keyword evidence="2" id="KW-0539">Nucleus</keyword>
<dbReference type="GO" id="GO:0051177">
    <property type="term" value="P:meiotic sister chromatid cohesion"/>
    <property type="evidence" value="ECO:0007669"/>
    <property type="project" value="TreeGrafter"/>
</dbReference>
<dbReference type="InterPro" id="IPR006910">
    <property type="entry name" value="Rad21_Rec8_N"/>
</dbReference>
<name>A0A6J1QR77_9HYME</name>
<dbReference type="GO" id="GO:0006302">
    <property type="term" value="P:double-strand break repair"/>
    <property type="evidence" value="ECO:0007669"/>
    <property type="project" value="TreeGrafter"/>
</dbReference>
<proteinExistence type="predicted"/>
<dbReference type="GO" id="GO:0005634">
    <property type="term" value="C:nucleus"/>
    <property type="evidence" value="ECO:0007669"/>
    <property type="project" value="UniProtKB-SubCell"/>
</dbReference>
<dbReference type="GO" id="GO:0003682">
    <property type="term" value="F:chromatin binding"/>
    <property type="evidence" value="ECO:0007669"/>
    <property type="project" value="TreeGrafter"/>
</dbReference>
<dbReference type="PANTHER" id="PTHR12585:SF27">
    <property type="entry name" value="MEIOTIC RECOMBINATION PROTEIN REC8 HOMOLOG"/>
    <property type="match status" value="1"/>
</dbReference>
<evidence type="ECO:0000256" key="3">
    <source>
        <dbReference type="SAM" id="MobiDB-lite"/>
    </source>
</evidence>